<dbReference type="PANTHER" id="PTHR30387">
    <property type="entry name" value="MANNONATE DEHYDRATASE"/>
    <property type="match status" value="1"/>
</dbReference>
<evidence type="ECO:0000256" key="5">
    <source>
        <dbReference type="ARBA" id="ARBA00012927"/>
    </source>
</evidence>
<dbReference type="PANTHER" id="PTHR30387:SF2">
    <property type="entry name" value="MANNONATE DEHYDRATASE"/>
    <property type="match status" value="1"/>
</dbReference>
<dbReference type="EC" id="4.2.1.8" evidence="5 9"/>
<evidence type="ECO:0000256" key="8">
    <source>
        <dbReference type="ARBA" id="ARBA00023239"/>
    </source>
</evidence>
<name>A0A0E1WVH8_9HYPH</name>
<dbReference type="InterPro" id="IPR036237">
    <property type="entry name" value="Xyl_isomerase-like_sf"/>
</dbReference>
<keyword evidence="7 9" id="KW-0464">Manganese</keyword>
<comment type="cofactor">
    <cofactor evidence="9">
        <name>Fe(2+)</name>
        <dbReference type="ChEBI" id="CHEBI:29033"/>
    </cofactor>
    <cofactor evidence="9">
        <name>Mn(2+)</name>
        <dbReference type="ChEBI" id="CHEBI:29035"/>
    </cofactor>
</comment>
<dbReference type="HOGENOM" id="CLU_058621_2_0_5"/>
<organism evidence="10">
    <name type="scientific">Brucella pinnipedialis M292/94/1</name>
    <dbReference type="NCBI Taxonomy" id="520462"/>
    <lineage>
        <taxon>Bacteria</taxon>
        <taxon>Pseudomonadati</taxon>
        <taxon>Pseudomonadota</taxon>
        <taxon>Alphaproteobacteria</taxon>
        <taxon>Hyphomicrobiales</taxon>
        <taxon>Brucellaceae</taxon>
        <taxon>Brucella/Ochrobactrum group</taxon>
        <taxon>Brucella</taxon>
    </lineage>
</organism>
<dbReference type="GeneID" id="99645731"/>
<reference evidence="10" key="1">
    <citation type="submission" date="2009-01" db="EMBL/GenBank/DDBJ databases">
        <title>The Genome Sequence of Brucella pinnipedialis M292/94/1.</title>
        <authorList>
            <consortium name="The Broad Institute Genome Sequencing Platform"/>
            <person name="Ward D."/>
            <person name="Young S.K."/>
            <person name="Kodira C.D."/>
            <person name="Zeng Q."/>
            <person name="Koehrsen M."/>
            <person name="Alvarado L."/>
            <person name="Berlin A."/>
            <person name="Borenstein D."/>
            <person name="Chen Z."/>
            <person name="Engels R."/>
            <person name="Freedman E."/>
            <person name="Gellesch M."/>
            <person name="Goldberg J."/>
            <person name="Griggs A."/>
            <person name="Gujja S."/>
            <person name="Heiman D."/>
            <person name="Hepburn T."/>
            <person name="Howarth C."/>
            <person name="Jen D."/>
            <person name="Larson L."/>
            <person name="Lewis B."/>
            <person name="Mehta T."/>
            <person name="Park D."/>
            <person name="Pearson M."/>
            <person name="Roberts A."/>
            <person name="Saif S."/>
            <person name="Shea T."/>
            <person name="Shenoy N."/>
            <person name="Sisk P."/>
            <person name="Stolte C."/>
            <person name="Sykes S."/>
            <person name="Walk T."/>
            <person name="White J."/>
            <person name="Yandava C."/>
            <person name="Whatmore A.M."/>
            <person name="Perrett L.L."/>
            <person name="O'Callaghan D."/>
            <person name="Nusbaum C."/>
            <person name="Galagan J."/>
            <person name="Birren B."/>
        </authorList>
    </citation>
    <scope>NUCLEOTIDE SEQUENCE [LARGE SCALE GENOMIC DNA]</scope>
    <source>
        <strain evidence="10">M292/94/1</strain>
    </source>
</reference>
<evidence type="ECO:0000313" key="10">
    <source>
        <dbReference type="EMBL" id="EEZ28778.1"/>
    </source>
</evidence>
<comment type="catalytic activity">
    <reaction evidence="1 9">
        <text>D-mannonate = 2-dehydro-3-deoxy-D-gluconate + H2O</text>
        <dbReference type="Rhea" id="RHEA:20097"/>
        <dbReference type="ChEBI" id="CHEBI:15377"/>
        <dbReference type="ChEBI" id="CHEBI:17767"/>
        <dbReference type="ChEBI" id="CHEBI:57990"/>
        <dbReference type="EC" id="4.2.1.8"/>
    </reaction>
</comment>
<dbReference type="HAMAP" id="MF_00106">
    <property type="entry name" value="UxuA"/>
    <property type="match status" value="1"/>
</dbReference>
<evidence type="ECO:0000256" key="4">
    <source>
        <dbReference type="ARBA" id="ARBA00007389"/>
    </source>
</evidence>
<dbReference type="GeneID" id="55592464"/>
<proteinExistence type="inferred from homology"/>
<keyword evidence="8 9" id="KW-0456">Lyase</keyword>
<dbReference type="Proteomes" id="UP000004659">
    <property type="component" value="Unassembled WGS sequence"/>
</dbReference>
<dbReference type="NCBIfam" id="TIGR00695">
    <property type="entry name" value="uxuA"/>
    <property type="match status" value="1"/>
</dbReference>
<dbReference type="GO" id="GO:0008927">
    <property type="term" value="F:mannonate dehydratase activity"/>
    <property type="evidence" value="ECO:0007669"/>
    <property type="project" value="UniProtKB-UniRule"/>
</dbReference>
<evidence type="ECO:0000256" key="2">
    <source>
        <dbReference type="ARBA" id="ARBA00002713"/>
    </source>
</evidence>
<gene>
    <name evidence="9" type="primary">uxuA</name>
    <name evidence="10" type="ORF">BALG_02131</name>
</gene>
<accession>A0A0E1WVH8</accession>
<dbReference type="EMBL" id="EQ999534">
    <property type="protein sequence ID" value="EEZ28778.1"/>
    <property type="molecule type" value="Genomic_DNA"/>
</dbReference>
<evidence type="ECO:0000256" key="9">
    <source>
        <dbReference type="HAMAP-Rule" id="MF_00106"/>
    </source>
</evidence>
<comment type="pathway">
    <text evidence="3 9">Carbohydrate metabolism; pentose and glucuronate interconversion.</text>
</comment>
<dbReference type="InterPro" id="IPR004628">
    <property type="entry name" value="Man_deHydtase"/>
</dbReference>
<evidence type="ECO:0000256" key="6">
    <source>
        <dbReference type="ARBA" id="ARBA00023004"/>
    </source>
</evidence>
<evidence type="ECO:0000256" key="1">
    <source>
        <dbReference type="ARBA" id="ARBA00001794"/>
    </source>
</evidence>
<dbReference type="SUPFAM" id="SSF51658">
    <property type="entry name" value="Xylose isomerase-like"/>
    <property type="match status" value="1"/>
</dbReference>
<dbReference type="Gene3D" id="3.20.20.150">
    <property type="entry name" value="Divalent-metal-dependent TIM barrel enzymes"/>
    <property type="match status" value="1"/>
</dbReference>
<comment type="function">
    <text evidence="2 9">Catalyzes the dehydration of D-mannonate.</text>
</comment>
<dbReference type="GO" id="GO:0030145">
    <property type="term" value="F:manganese ion binding"/>
    <property type="evidence" value="ECO:0007669"/>
    <property type="project" value="TreeGrafter"/>
</dbReference>
<dbReference type="UniPathway" id="UPA00246"/>
<comment type="similarity">
    <text evidence="4 9">Belongs to the mannonate dehydratase family.</text>
</comment>
<dbReference type="SMR" id="A0A0E1WVH8"/>
<dbReference type="RefSeq" id="WP_004690313.1">
    <property type="nucleotide sequence ID" value="NZ_EQ999534.1"/>
</dbReference>
<protein>
    <recommendedName>
        <fullName evidence="5 9">Mannonate dehydratase</fullName>
        <ecNumber evidence="5 9">4.2.1.8</ecNumber>
    </recommendedName>
    <alternativeName>
        <fullName evidence="9">D-mannonate hydro-lyase</fullName>
    </alternativeName>
</protein>
<keyword evidence="6 9" id="KW-0408">Iron</keyword>
<dbReference type="NCBIfam" id="NF003027">
    <property type="entry name" value="PRK03906.1"/>
    <property type="match status" value="1"/>
</dbReference>
<dbReference type="GO" id="GO:0008198">
    <property type="term" value="F:ferrous iron binding"/>
    <property type="evidence" value="ECO:0007669"/>
    <property type="project" value="TreeGrafter"/>
</dbReference>
<dbReference type="Pfam" id="PF03786">
    <property type="entry name" value="UxuA"/>
    <property type="match status" value="1"/>
</dbReference>
<dbReference type="PIRSF" id="PIRSF016049">
    <property type="entry name" value="Man_dehyd"/>
    <property type="match status" value="1"/>
</dbReference>
<evidence type="ECO:0000256" key="7">
    <source>
        <dbReference type="ARBA" id="ARBA00023211"/>
    </source>
</evidence>
<sequence length="401" mass="44445">MRQAWRWFGPEAGVPLDAVRQAGATDIVSALHEVPIGQEWTSAQIVERKNLIESTPTGRHPLTWSVVESIPVSDDIKRSGKAARHDIGAWIASMEALARNDIKVICYNFMPVVDWCRTDLDYITSTGATAMRFDQDRFAAFDLHILQRKGAEKDYSEEDRIAARAIFEAMDETEIEQLIVNIASALPGSTTEPLTIPAFREKLETYASIDAAHLRRNLVEFLEAVTPVADSLGVKLTLHPDDPPRSLFGLPRIASTEADYAAIFAAVPAQSNGMCFCTGSLGVRADNDLPAIARRFASRIHFSHLRATTREGDGRTFHEAAHLEGDVDMVGILRILLEEDRKRDAGQTIIFRSDHGHRMMDDLEKKVTPGYPVIGRMRGLAELRGIITALDACALEYDPNV</sequence>
<dbReference type="GO" id="GO:0042840">
    <property type="term" value="P:D-glucuronate catabolic process"/>
    <property type="evidence" value="ECO:0007669"/>
    <property type="project" value="TreeGrafter"/>
</dbReference>
<evidence type="ECO:0000256" key="3">
    <source>
        <dbReference type="ARBA" id="ARBA00004892"/>
    </source>
</evidence>
<dbReference type="AlphaFoldDB" id="A0A0E1WVH8"/>